<dbReference type="Proteomes" id="UP001151582">
    <property type="component" value="Unassembled WGS sequence"/>
</dbReference>
<organism evidence="5 6">
    <name type="scientific">Dimargaris verticillata</name>
    <dbReference type="NCBI Taxonomy" id="2761393"/>
    <lineage>
        <taxon>Eukaryota</taxon>
        <taxon>Fungi</taxon>
        <taxon>Fungi incertae sedis</taxon>
        <taxon>Zoopagomycota</taxon>
        <taxon>Kickxellomycotina</taxon>
        <taxon>Dimargaritomycetes</taxon>
        <taxon>Dimargaritales</taxon>
        <taxon>Dimargaritaceae</taxon>
        <taxon>Dimargaris</taxon>
    </lineage>
</organism>
<protein>
    <recommendedName>
        <fullName evidence="7">Transcription factor domain-containing protein</fullName>
    </recommendedName>
</protein>
<gene>
    <name evidence="5" type="ORF">H4R34_003229</name>
</gene>
<comment type="caution">
    <text evidence="5">The sequence shown here is derived from an EMBL/GenBank/DDBJ whole genome shotgun (WGS) entry which is preliminary data.</text>
</comment>
<sequence length="387" mass="44168">MLLMKQQGYHQVDLAIPSPMAAPVNSQTTLVPADDNYLREYKRRAFWETYILGAMYYSQIGKPYPFSAEDICVRPVNDHLIHHILTMDPDRDNYPVVLPGIRHMMCGYKPLIAFFHLASKVANLRGQAWQKSLNPATTYASGSAIPAHVLATYHDLNHHLQVWYAELPDSLALSDYANLDKDKVKKHPVHHSYLYTIHAGFHHTILLLNLHNWTLGTPDATPGLYVPERDRRCHEWALASAHAYTRQCFPLIQRLPPMVCNVCIAGHTFACALKYVLYLKHFWYYHTLTSDSASGQNAQGDNHDLDTGTRLEPGSAFTRTLASPSPLPTTMASFATPITHEAAYRERQWLRATANDYIKFLDHLRLYFLYARAFRDILQTHLDACPQ</sequence>
<accession>A0A9W8B0D7</accession>
<evidence type="ECO:0000313" key="5">
    <source>
        <dbReference type="EMBL" id="KAJ1978371.1"/>
    </source>
</evidence>
<dbReference type="InterPro" id="IPR050987">
    <property type="entry name" value="AtrR-like"/>
</dbReference>
<evidence type="ECO:0000256" key="1">
    <source>
        <dbReference type="ARBA" id="ARBA00004123"/>
    </source>
</evidence>
<dbReference type="AlphaFoldDB" id="A0A9W8B0D7"/>
<evidence type="ECO:0000256" key="3">
    <source>
        <dbReference type="ARBA" id="ARBA00023125"/>
    </source>
</evidence>
<name>A0A9W8B0D7_9FUNG</name>
<keyword evidence="2" id="KW-0479">Metal-binding</keyword>
<evidence type="ECO:0008006" key="7">
    <source>
        <dbReference type="Google" id="ProtNLM"/>
    </source>
</evidence>
<dbReference type="EMBL" id="JANBQB010000281">
    <property type="protein sequence ID" value="KAJ1978371.1"/>
    <property type="molecule type" value="Genomic_DNA"/>
</dbReference>
<dbReference type="CDD" id="cd12148">
    <property type="entry name" value="fungal_TF_MHR"/>
    <property type="match status" value="1"/>
</dbReference>
<evidence type="ECO:0000313" key="6">
    <source>
        <dbReference type="Proteomes" id="UP001151582"/>
    </source>
</evidence>
<reference evidence="5" key="1">
    <citation type="submission" date="2022-07" db="EMBL/GenBank/DDBJ databases">
        <title>Phylogenomic reconstructions and comparative analyses of Kickxellomycotina fungi.</title>
        <authorList>
            <person name="Reynolds N.K."/>
            <person name="Stajich J.E."/>
            <person name="Barry K."/>
            <person name="Grigoriev I.V."/>
            <person name="Crous P."/>
            <person name="Smith M.E."/>
        </authorList>
    </citation>
    <scope>NUCLEOTIDE SEQUENCE</scope>
    <source>
        <strain evidence="5">RSA 567</strain>
    </source>
</reference>
<dbReference type="GO" id="GO:0003677">
    <property type="term" value="F:DNA binding"/>
    <property type="evidence" value="ECO:0007669"/>
    <property type="project" value="UniProtKB-KW"/>
</dbReference>
<dbReference type="PANTHER" id="PTHR46910:SF3">
    <property type="entry name" value="HALOTOLERANCE PROTEIN 9-RELATED"/>
    <property type="match status" value="1"/>
</dbReference>
<evidence type="ECO:0000256" key="4">
    <source>
        <dbReference type="ARBA" id="ARBA00023242"/>
    </source>
</evidence>
<keyword evidence="4" id="KW-0539">Nucleus</keyword>
<evidence type="ECO:0000256" key="2">
    <source>
        <dbReference type="ARBA" id="ARBA00022723"/>
    </source>
</evidence>
<dbReference type="OrthoDB" id="3014581at2759"/>
<dbReference type="GO" id="GO:0046872">
    <property type="term" value="F:metal ion binding"/>
    <property type="evidence" value="ECO:0007669"/>
    <property type="project" value="UniProtKB-KW"/>
</dbReference>
<comment type="subcellular location">
    <subcellularLocation>
        <location evidence="1">Nucleus</location>
    </subcellularLocation>
</comment>
<dbReference type="PANTHER" id="PTHR46910">
    <property type="entry name" value="TRANSCRIPTION FACTOR PDR1"/>
    <property type="match status" value="1"/>
</dbReference>
<keyword evidence="6" id="KW-1185">Reference proteome</keyword>
<dbReference type="GO" id="GO:0003700">
    <property type="term" value="F:DNA-binding transcription factor activity"/>
    <property type="evidence" value="ECO:0007669"/>
    <property type="project" value="InterPro"/>
</dbReference>
<proteinExistence type="predicted"/>
<dbReference type="GO" id="GO:0005634">
    <property type="term" value="C:nucleus"/>
    <property type="evidence" value="ECO:0007669"/>
    <property type="project" value="UniProtKB-SubCell"/>
</dbReference>
<keyword evidence="3" id="KW-0238">DNA-binding</keyword>